<name>B2A690_NATTJ</name>
<dbReference type="eggNOG" id="COG2111">
    <property type="taxonomic scope" value="Bacteria"/>
</dbReference>
<organism evidence="2 3">
    <name type="scientific">Natranaerobius thermophilus (strain ATCC BAA-1301 / DSM 18059 / JW/NM-WN-LF)</name>
    <dbReference type="NCBI Taxonomy" id="457570"/>
    <lineage>
        <taxon>Bacteria</taxon>
        <taxon>Bacillati</taxon>
        <taxon>Bacillota</taxon>
        <taxon>Clostridia</taxon>
        <taxon>Natranaerobiales</taxon>
        <taxon>Natranaerobiaceae</taxon>
        <taxon>Natranaerobius</taxon>
    </lineage>
</organism>
<evidence type="ECO:0000259" key="1">
    <source>
        <dbReference type="Pfam" id="PF20501"/>
    </source>
</evidence>
<dbReference type="InParanoid" id="B2A690"/>
<protein>
    <recommendedName>
        <fullName evidence="1">MrpA C-terminal/MbhE domain-containing protein</fullName>
    </recommendedName>
</protein>
<dbReference type="HOGENOM" id="CLU_171166_0_0_9"/>
<dbReference type="OrthoDB" id="9798859at2"/>
<evidence type="ECO:0000313" key="2">
    <source>
        <dbReference type="EMBL" id="ACB84101.1"/>
    </source>
</evidence>
<accession>B2A690</accession>
<dbReference type="Proteomes" id="UP000001683">
    <property type="component" value="Chromosome"/>
</dbReference>
<proteinExistence type="predicted"/>
<reference evidence="2 3" key="1">
    <citation type="submission" date="2008-04" db="EMBL/GenBank/DDBJ databases">
        <title>Complete sequence of chromosome of Natranaerobius thermophilus JW/NM-WN-LF.</title>
        <authorList>
            <consortium name="US DOE Joint Genome Institute"/>
            <person name="Copeland A."/>
            <person name="Lucas S."/>
            <person name="Lapidus A."/>
            <person name="Glavina del Rio T."/>
            <person name="Dalin E."/>
            <person name="Tice H."/>
            <person name="Bruce D."/>
            <person name="Goodwin L."/>
            <person name="Pitluck S."/>
            <person name="Chertkov O."/>
            <person name="Brettin T."/>
            <person name="Detter J.C."/>
            <person name="Han C."/>
            <person name="Kuske C.R."/>
            <person name="Schmutz J."/>
            <person name="Larimer F."/>
            <person name="Land M."/>
            <person name="Hauser L."/>
            <person name="Kyrpides N."/>
            <person name="Lykidis A."/>
            <person name="Mesbah N.M."/>
            <person name="Wiegel J."/>
        </authorList>
    </citation>
    <scope>NUCLEOTIDE SEQUENCE [LARGE SCALE GENOMIC DNA]</scope>
    <source>
        <strain evidence="3">ATCC BAA-1301 / DSM 18059 / JW/NM-WN-LF</strain>
    </source>
</reference>
<keyword evidence="3" id="KW-1185">Reference proteome</keyword>
<sequence length="93" mass="10393">MIKQLFTIGLLLMIGYSMLLVVAELPEFGVEDNPAFNEVSERYLEQGPEETENSNIVSAVLVEYRAFDTFGEITVLYTAITGVLLVMEGNKKE</sequence>
<dbReference type="AlphaFoldDB" id="B2A690"/>
<feature type="domain" description="MrpA C-terminal/MbhE" evidence="1">
    <location>
        <begin position="28"/>
        <end position="79"/>
    </location>
</feature>
<reference evidence="2 3" key="2">
    <citation type="journal article" date="2011" name="J. Bacteriol.">
        <title>Complete genome sequence of the anaerobic, halophilic alkalithermophile Natranaerobius thermophilus JW/NM-WN-LF.</title>
        <authorList>
            <person name="Zhao B."/>
            <person name="Mesbah N.M."/>
            <person name="Dalin E."/>
            <person name="Goodwin L."/>
            <person name="Nolan M."/>
            <person name="Pitluck S."/>
            <person name="Chertkov O."/>
            <person name="Brettin T.S."/>
            <person name="Han J."/>
            <person name="Larimer F.W."/>
            <person name="Land M.L."/>
            <person name="Hauser L."/>
            <person name="Kyrpides N."/>
            <person name="Wiegel J."/>
        </authorList>
    </citation>
    <scope>NUCLEOTIDE SEQUENCE [LARGE SCALE GENOMIC DNA]</scope>
    <source>
        <strain evidence="3">ATCC BAA-1301 / DSM 18059 / JW/NM-WN-LF</strain>
    </source>
</reference>
<gene>
    <name evidence="2" type="ordered locus">Nther_0505</name>
</gene>
<dbReference type="EMBL" id="CP001034">
    <property type="protein sequence ID" value="ACB84101.1"/>
    <property type="molecule type" value="Genomic_DNA"/>
</dbReference>
<evidence type="ECO:0000313" key="3">
    <source>
        <dbReference type="Proteomes" id="UP000001683"/>
    </source>
</evidence>
<dbReference type="RefSeq" id="WP_012446988.1">
    <property type="nucleotide sequence ID" value="NC_010718.1"/>
</dbReference>
<dbReference type="InterPro" id="IPR046806">
    <property type="entry name" value="MrpA_C/MbhE"/>
</dbReference>
<dbReference type="Pfam" id="PF20501">
    <property type="entry name" value="MbhE"/>
    <property type="match status" value="1"/>
</dbReference>
<dbReference type="KEGG" id="nth:Nther_0505"/>
<dbReference type="STRING" id="457570.Nther_0505"/>